<dbReference type="KEGG" id="scm:SCHCO_02632771"/>
<evidence type="ECO:0000313" key="3">
    <source>
        <dbReference type="Proteomes" id="UP000007431"/>
    </source>
</evidence>
<proteinExistence type="predicted"/>
<dbReference type="VEuPathDB" id="FungiDB:SCHCODRAFT_02632771"/>
<name>D8Q8N0_SCHCM</name>
<dbReference type="Proteomes" id="UP000007431">
    <property type="component" value="Unassembled WGS sequence"/>
</dbReference>
<organism evidence="3">
    <name type="scientific">Schizophyllum commune (strain H4-8 / FGSC 9210)</name>
    <name type="common">Split gill fungus</name>
    <dbReference type="NCBI Taxonomy" id="578458"/>
    <lineage>
        <taxon>Eukaryota</taxon>
        <taxon>Fungi</taxon>
        <taxon>Dikarya</taxon>
        <taxon>Basidiomycota</taxon>
        <taxon>Agaricomycotina</taxon>
        <taxon>Agaricomycetes</taxon>
        <taxon>Agaricomycetidae</taxon>
        <taxon>Agaricales</taxon>
        <taxon>Schizophyllaceae</taxon>
        <taxon>Schizophyllum</taxon>
    </lineage>
</organism>
<accession>D8Q8N0</accession>
<sequence>MPTLASEPVMKLKHRSYAPPPSQNTFLQAPFTHRPSRSTGAATLFPPPPDVHPRSFMDLTPERRLKRQPSMSKEKMKKFLARASGVLGLGRKKA</sequence>
<gene>
    <name evidence="2" type="ORF">SCHCODRAFT_85481</name>
</gene>
<keyword evidence="3" id="KW-1185">Reference proteome</keyword>
<dbReference type="HOGENOM" id="CLU_2387429_0_0_1"/>
<dbReference type="EMBL" id="GL377308">
    <property type="protein sequence ID" value="EFI95094.1"/>
    <property type="molecule type" value="Genomic_DNA"/>
</dbReference>
<protein>
    <submittedName>
        <fullName evidence="2">Expressed protein</fullName>
    </submittedName>
</protein>
<dbReference type="OrthoDB" id="2943593at2759"/>
<reference evidence="2 3" key="1">
    <citation type="journal article" date="2010" name="Nat. Biotechnol.">
        <title>Genome sequence of the model mushroom Schizophyllum commune.</title>
        <authorList>
            <person name="Ohm R.A."/>
            <person name="de Jong J.F."/>
            <person name="Lugones L.G."/>
            <person name="Aerts A."/>
            <person name="Kothe E."/>
            <person name="Stajich J.E."/>
            <person name="de Vries R.P."/>
            <person name="Record E."/>
            <person name="Levasseur A."/>
            <person name="Baker S.E."/>
            <person name="Bartholomew K.A."/>
            <person name="Coutinho P.M."/>
            <person name="Erdmann S."/>
            <person name="Fowler T.J."/>
            <person name="Gathman A.C."/>
            <person name="Lombard V."/>
            <person name="Henrissat B."/>
            <person name="Knabe N."/>
            <person name="Kuees U."/>
            <person name="Lilly W.W."/>
            <person name="Lindquist E."/>
            <person name="Lucas S."/>
            <person name="Magnuson J.K."/>
            <person name="Piumi F."/>
            <person name="Raudaskoski M."/>
            <person name="Salamov A."/>
            <person name="Schmutz J."/>
            <person name="Schwarze F.W.M.R."/>
            <person name="vanKuyk P.A."/>
            <person name="Horton J.S."/>
            <person name="Grigoriev I.V."/>
            <person name="Woesten H.A.B."/>
        </authorList>
    </citation>
    <scope>NUCLEOTIDE SEQUENCE [LARGE SCALE GENOMIC DNA]</scope>
    <source>
        <strain evidence="3">H4-8 / FGSC 9210</strain>
    </source>
</reference>
<feature type="region of interest" description="Disordered" evidence="1">
    <location>
        <begin position="14"/>
        <end position="58"/>
    </location>
</feature>
<dbReference type="AlphaFoldDB" id="D8Q8N0"/>
<evidence type="ECO:0000256" key="1">
    <source>
        <dbReference type="SAM" id="MobiDB-lite"/>
    </source>
</evidence>
<dbReference type="InParanoid" id="D8Q8N0"/>
<dbReference type="GeneID" id="9591417"/>
<evidence type="ECO:0000313" key="2">
    <source>
        <dbReference type="EMBL" id="EFI95094.1"/>
    </source>
</evidence>